<dbReference type="GO" id="GO:0051012">
    <property type="term" value="P:microtubule sliding"/>
    <property type="evidence" value="ECO:0007669"/>
    <property type="project" value="UniProtKB-UniRule"/>
</dbReference>
<organism evidence="13 14">
    <name type="scientific">Beauveria bassiana D1-5</name>
    <dbReference type="NCBI Taxonomy" id="1245745"/>
    <lineage>
        <taxon>Eukaryota</taxon>
        <taxon>Fungi</taxon>
        <taxon>Dikarya</taxon>
        <taxon>Ascomycota</taxon>
        <taxon>Pezizomycotina</taxon>
        <taxon>Sordariomycetes</taxon>
        <taxon>Hypocreomycetidae</taxon>
        <taxon>Hypocreales</taxon>
        <taxon>Cordycipitaceae</taxon>
        <taxon>Beauveria</taxon>
    </lineage>
</organism>
<evidence type="ECO:0000256" key="6">
    <source>
        <dbReference type="ARBA" id="ARBA00022737"/>
    </source>
</evidence>
<protein>
    <recommendedName>
        <fullName evidence="11">Nuclear distribution protein PAC1</fullName>
    </recommendedName>
    <alternativeName>
        <fullName evidence="11">Lissencephaly-1 homolog</fullName>
        <shortName evidence="11">LIS-1</shortName>
    </alternativeName>
    <alternativeName>
        <fullName evidence="11">nudF homolog</fullName>
    </alternativeName>
</protein>
<dbReference type="AlphaFoldDB" id="A0A0A2WAJ8"/>
<feature type="repeat" description="WD" evidence="12">
    <location>
        <begin position="118"/>
        <end position="159"/>
    </location>
</feature>
<dbReference type="HOGENOM" id="CLU_000288_57_15_1"/>
<reference evidence="13 14" key="1">
    <citation type="submission" date="2012-10" db="EMBL/GenBank/DDBJ databases">
        <title>Genome sequencing and analysis of entomopathogenic fungi Beauveria bassiana D1-5.</title>
        <authorList>
            <person name="Li Q."/>
            <person name="Wang L."/>
            <person name="Zhang Z."/>
            <person name="Wang Q."/>
            <person name="Ren J."/>
            <person name="Wang M."/>
            <person name="Xu W."/>
            <person name="Wang J."/>
            <person name="Lu Y."/>
            <person name="Du Q."/>
            <person name="Sun Z."/>
        </authorList>
    </citation>
    <scope>NUCLEOTIDE SEQUENCE [LARGE SCALE GENOMIC DNA]</scope>
    <source>
        <strain evidence="13 14">D1-5</strain>
    </source>
</reference>
<dbReference type="InterPro" id="IPR017252">
    <property type="entry name" value="Dynein_regulator_LIS1"/>
</dbReference>
<dbReference type="InterPro" id="IPR036322">
    <property type="entry name" value="WD40_repeat_dom_sf"/>
</dbReference>
<dbReference type="SUPFAM" id="SSF50978">
    <property type="entry name" value="WD40 repeat-like"/>
    <property type="match status" value="1"/>
</dbReference>
<dbReference type="PIRSF" id="PIRSF037647">
    <property type="entry name" value="Dynein_regulator_Lis1"/>
    <property type="match status" value="1"/>
</dbReference>
<dbReference type="PROSITE" id="PS50294">
    <property type="entry name" value="WD_REPEATS_REGION"/>
    <property type="match status" value="5"/>
</dbReference>
<dbReference type="GO" id="GO:0070840">
    <property type="term" value="F:dynein complex binding"/>
    <property type="evidence" value="ECO:0007669"/>
    <property type="project" value="UniProtKB-UniRule"/>
</dbReference>
<dbReference type="PRINTS" id="PR00320">
    <property type="entry name" value="GPROTEINBRPT"/>
</dbReference>
<dbReference type="STRING" id="1245745.A0A0A2WAJ8"/>
<dbReference type="PROSITE" id="PS50082">
    <property type="entry name" value="WD_REPEATS_2"/>
    <property type="match status" value="6"/>
</dbReference>
<comment type="subunit">
    <text evidence="11">Self-associates. Interacts with NDL1 and dynein.</text>
</comment>
<dbReference type="Gene3D" id="1.20.960.30">
    <property type="match status" value="1"/>
</dbReference>
<keyword evidence="8 11" id="KW-0175">Coiled coil</keyword>
<dbReference type="GO" id="GO:0005874">
    <property type="term" value="C:microtubule"/>
    <property type="evidence" value="ECO:0007669"/>
    <property type="project" value="UniProtKB-KW"/>
</dbReference>
<evidence type="ECO:0000256" key="3">
    <source>
        <dbReference type="ARBA" id="ARBA00022574"/>
    </source>
</evidence>
<comment type="function">
    <text evidence="11">Positively regulates the activity of the minus-end directed microtubule motor protein dynein. May enhance dynein-mediated microtubule sliding by targeting dynein to the microtubule plus end. Required for nuclear migration during vegetative growth as well as development. Required for retrograde early endosome (EE) transport from the hyphal tip. Required for localization of dynein to the mitotic spindle poles. Recruits additional proteins to the dynein complex at SPBs.</text>
</comment>
<dbReference type="InterPro" id="IPR037190">
    <property type="entry name" value="LIS1_N"/>
</dbReference>
<keyword evidence="2 11" id="KW-0963">Cytoplasm</keyword>
<dbReference type="GO" id="GO:0000922">
    <property type="term" value="C:spindle pole"/>
    <property type="evidence" value="ECO:0007669"/>
    <property type="project" value="UniProtKB-SubCell"/>
</dbReference>
<dbReference type="Gene3D" id="2.130.10.10">
    <property type="entry name" value="YVTN repeat-like/Quinoprotein amine dehydrogenase"/>
    <property type="match status" value="1"/>
</dbReference>
<gene>
    <name evidence="11" type="primary">PAC1</name>
    <name evidence="11" type="synonym">LIS1</name>
    <name evidence="13" type="ORF">BBAD15_g4636</name>
</gene>
<dbReference type="EMBL" id="ANFO01000374">
    <property type="protein sequence ID" value="KGQ10014.1"/>
    <property type="molecule type" value="Genomic_DNA"/>
</dbReference>
<evidence type="ECO:0000256" key="4">
    <source>
        <dbReference type="ARBA" id="ARBA00022618"/>
    </source>
</evidence>
<dbReference type="FunFam" id="2.130.10.10:FF:000342">
    <property type="entry name" value="Nuclear distribution protein PAC1"/>
    <property type="match status" value="1"/>
</dbReference>
<dbReference type="SUPFAM" id="SSF109925">
    <property type="entry name" value="Lissencephaly-1 protein (Lis-1, PAF-AH alpha) N-terminal domain"/>
    <property type="match status" value="1"/>
</dbReference>
<dbReference type="PROSITE" id="PS00678">
    <property type="entry name" value="WD_REPEATS_1"/>
    <property type="match status" value="3"/>
</dbReference>
<comment type="similarity">
    <text evidence="11">Belongs to the WD repeat LIS1/nudF family.</text>
</comment>
<keyword evidence="9 11" id="KW-0206">Cytoskeleton</keyword>
<keyword evidence="10 11" id="KW-0131">Cell cycle</keyword>
<evidence type="ECO:0000256" key="7">
    <source>
        <dbReference type="ARBA" id="ARBA00022776"/>
    </source>
</evidence>
<name>A0A0A2WAJ8_BEABA</name>
<keyword evidence="1 11" id="KW-0813">Transport</keyword>
<keyword evidence="5 11" id="KW-0493">Microtubule</keyword>
<evidence type="ECO:0000256" key="1">
    <source>
        <dbReference type="ARBA" id="ARBA00022448"/>
    </source>
</evidence>
<dbReference type="GO" id="GO:0005737">
    <property type="term" value="C:cytoplasm"/>
    <property type="evidence" value="ECO:0007669"/>
    <property type="project" value="UniProtKB-UniRule"/>
</dbReference>
<evidence type="ECO:0000256" key="12">
    <source>
        <dbReference type="PROSITE-ProRule" id="PRU00221"/>
    </source>
</evidence>
<dbReference type="PANTHER" id="PTHR44129">
    <property type="entry name" value="WD REPEAT-CONTAINING PROTEIN POP1"/>
    <property type="match status" value="1"/>
</dbReference>
<evidence type="ECO:0000313" key="13">
    <source>
        <dbReference type="EMBL" id="KGQ10014.1"/>
    </source>
</evidence>
<evidence type="ECO:0000256" key="10">
    <source>
        <dbReference type="ARBA" id="ARBA00023306"/>
    </source>
</evidence>
<dbReference type="HAMAP" id="MF_03141">
    <property type="entry name" value="lis1"/>
    <property type="match status" value="1"/>
</dbReference>
<dbReference type="GO" id="GO:0005875">
    <property type="term" value="C:microtubule associated complex"/>
    <property type="evidence" value="ECO:0007669"/>
    <property type="project" value="UniProtKB-UniRule"/>
</dbReference>
<keyword evidence="6" id="KW-0677">Repeat</keyword>
<evidence type="ECO:0000256" key="5">
    <source>
        <dbReference type="ARBA" id="ARBA00022701"/>
    </source>
</evidence>
<comment type="caution">
    <text evidence="13">The sequence shown here is derived from an EMBL/GenBank/DDBJ whole genome shotgun (WGS) entry which is preliminary data.</text>
</comment>
<evidence type="ECO:0000313" key="14">
    <source>
        <dbReference type="Proteomes" id="UP000030106"/>
    </source>
</evidence>
<dbReference type="OrthoDB" id="10264588at2759"/>
<feature type="repeat" description="WD" evidence="12">
    <location>
        <begin position="205"/>
        <end position="250"/>
    </location>
</feature>
<dbReference type="eggNOG" id="KOG0295">
    <property type="taxonomic scope" value="Eukaryota"/>
</dbReference>
<evidence type="ECO:0000256" key="9">
    <source>
        <dbReference type="ARBA" id="ARBA00023212"/>
    </source>
</evidence>
<keyword evidence="3 12" id="KW-0853">WD repeat</keyword>
<dbReference type="InterPro" id="IPR001680">
    <property type="entry name" value="WD40_rpt"/>
</dbReference>
<comment type="subcellular location">
    <subcellularLocation>
        <location evidence="11">Cytoplasm</location>
        <location evidence="11">Cytoskeleton</location>
    </subcellularLocation>
    <subcellularLocation>
        <location evidence="11">Cytoplasm</location>
        <location evidence="11">Cytoskeleton</location>
        <location evidence="11">Spindle pole</location>
    </subcellularLocation>
    <text evidence="11">Localizes to the plus ends of microtubules at the hyphal tip and the mitotic spindle poles.</text>
</comment>
<dbReference type="GO" id="GO:0000132">
    <property type="term" value="P:establishment of mitotic spindle orientation"/>
    <property type="evidence" value="ECO:0007669"/>
    <property type="project" value="UniProtKB-UniRule"/>
</dbReference>
<feature type="repeat" description="WD" evidence="12">
    <location>
        <begin position="160"/>
        <end position="194"/>
    </location>
</feature>
<dbReference type="InterPro" id="IPR019775">
    <property type="entry name" value="WD40_repeat_CS"/>
</dbReference>
<evidence type="ECO:0000256" key="8">
    <source>
        <dbReference type="ARBA" id="ARBA00023054"/>
    </source>
</evidence>
<dbReference type="SMART" id="SM00320">
    <property type="entry name" value="WD40"/>
    <property type="match status" value="7"/>
</dbReference>
<feature type="repeat" description="WD" evidence="12">
    <location>
        <begin position="358"/>
        <end position="391"/>
    </location>
</feature>
<dbReference type="Pfam" id="PF00400">
    <property type="entry name" value="WD40"/>
    <property type="match status" value="6"/>
</dbReference>
<feature type="repeat" description="WD" evidence="12">
    <location>
        <begin position="317"/>
        <end position="349"/>
    </location>
</feature>
<keyword evidence="7 11" id="KW-0498">Mitosis</keyword>
<evidence type="ECO:0000256" key="2">
    <source>
        <dbReference type="ARBA" id="ARBA00022490"/>
    </source>
</evidence>
<evidence type="ECO:0000256" key="11">
    <source>
        <dbReference type="HAMAP-Rule" id="MF_03141"/>
    </source>
</evidence>
<sequence>MSRSLSAGQADELCVYSSPSPVNSDQGHAQDTNLYSELHLADDVFTPATALKYGKLLEKKWTTVTRLERKATLGLPLQVLELEKQSAVLESQLLRAEPVAKRPDPTFWIPSPQPKLQLESHTASVNCVAFHPVFSTLASGSDDCTIKIWDWELGELERTIKAHTQPVRDLDFGGPKGAVLLASCSSDLAVKLWDPTDSYSNIRTLNRHEHAVTSVRFLPCRESSKNLLVSANADQTIRVWDVATGYCVKTLLGHGDWVRFACPSEDGRFLLSSSSDRTARLWDIDAHDGSAAVLTLIGHENAVNTCAFAPPSSHQHLSSLAGAATAVPLSSSAEFFATGSRDKTIKLWDGKGRCVATLTGHGGWVNALVFHPGGKYIFSAADDKTLRFWDIAQNGQCVGILRGVHDGFITSLRWLPTVRNLPTQKRDGRDSLVAGSKDSHGVAHFRCVIATGSMDRKVKVFASE</sequence>
<dbReference type="GO" id="GO:0051301">
    <property type="term" value="P:cell division"/>
    <property type="evidence" value="ECO:0007669"/>
    <property type="project" value="UniProtKB-KW"/>
</dbReference>
<dbReference type="InterPro" id="IPR050349">
    <property type="entry name" value="WD_LIS1/nudF_dynein_reg"/>
</dbReference>
<keyword evidence="4 11" id="KW-0132">Cell division</keyword>
<dbReference type="InterPro" id="IPR015943">
    <property type="entry name" value="WD40/YVTN_repeat-like_dom_sf"/>
</dbReference>
<dbReference type="InterPro" id="IPR020472">
    <property type="entry name" value="WD40_PAC1"/>
</dbReference>
<dbReference type="Proteomes" id="UP000030106">
    <property type="component" value="Unassembled WGS sequence"/>
</dbReference>
<proteinExistence type="inferred from homology"/>
<feature type="repeat" description="WD" evidence="12">
    <location>
        <begin position="251"/>
        <end position="292"/>
    </location>
</feature>
<accession>A0A0A2WAJ8</accession>
<dbReference type="CDD" id="cd00200">
    <property type="entry name" value="WD40"/>
    <property type="match status" value="1"/>
</dbReference>